<organism evidence="2 3">
    <name type="scientific">Rhodococcus rhodnii</name>
    <dbReference type="NCBI Taxonomy" id="38312"/>
    <lineage>
        <taxon>Bacteria</taxon>
        <taxon>Bacillati</taxon>
        <taxon>Actinomycetota</taxon>
        <taxon>Actinomycetes</taxon>
        <taxon>Mycobacteriales</taxon>
        <taxon>Nocardiaceae</taxon>
        <taxon>Rhodococcus</taxon>
    </lineage>
</organism>
<name>A0A6P2CAS1_9NOCA</name>
<dbReference type="InterPro" id="IPR024520">
    <property type="entry name" value="DUF3558"/>
</dbReference>
<dbReference type="PROSITE" id="PS51257">
    <property type="entry name" value="PROKAR_LIPOPROTEIN"/>
    <property type="match status" value="1"/>
</dbReference>
<evidence type="ECO:0000313" key="3">
    <source>
        <dbReference type="Proteomes" id="UP000471120"/>
    </source>
</evidence>
<evidence type="ECO:0000256" key="1">
    <source>
        <dbReference type="SAM" id="SignalP"/>
    </source>
</evidence>
<gene>
    <name evidence="2" type="ORF">DW322_04600</name>
</gene>
<dbReference type="Proteomes" id="UP000471120">
    <property type="component" value="Unassembled WGS sequence"/>
</dbReference>
<proteinExistence type="predicted"/>
<dbReference type="Pfam" id="PF12079">
    <property type="entry name" value="DUF3558"/>
    <property type="match status" value="1"/>
</dbReference>
<reference evidence="2 3" key="1">
    <citation type="submission" date="2018-07" db="EMBL/GenBank/DDBJ databases">
        <title>Genome sequence of Rhodococcus rhodnii ATCC 35071 from Rhodnius prolixus.</title>
        <authorList>
            <person name="Patel V."/>
            <person name="Vogel K.J."/>
        </authorList>
    </citation>
    <scope>NUCLEOTIDE SEQUENCE [LARGE SCALE GENOMIC DNA]</scope>
    <source>
        <strain evidence="2 3">ATCC 35071</strain>
    </source>
</reference>
<comment type="caution">
    <text evidence="2">The sequence shown here is derived from an EMBL/GenBank/DDBJ whole genome shotgun (WGS) entry which is preliminary data.</text>
</comment>
<evidence type="ECO:0000313" key="2">
    <source>
        <dbReference type="EMBL" id="TXG89635.1"/>
    </source>
</evidence>
<dbReference type="AlphaFoldDB" id="A0A6P2CAS1"/>
<dbReference type="EMBL" id="QRCM01000001">
    <property type="protein sequence ID" value="TXG89635.1"/>
    <property type="molecule type" value="Genomic_DNA"/>
</dbReference>
<sequence>MSRIRGAVGVAAVLAIMAVGTACGGSTSETAETSAAPEPWDPCTISDEALIRASLDPASEGPGSLAQGQPGWESCRWTGEDVNAILNASATTGEDHFRNFPGNIDFHELTVAGRPGFTYRQTGLNPDNFCWLTVPLEGGGSLNLQVTRSPFSHGTTPMCNWAVRVGEALVSAAPR</sequence>
<feature type="chain" id="PRO_5027114626" evidence="1">
    <location>
        <begin position="25"/>
        <end position="175"/>
    </location>
</feature>
<feature type="signal peptide" evidence="1">
    <location>
        <begin position="1"/>
        <end position="24"/>
    </location>
</feature>
<accession>A0A6P2CAS1</accession>
<protein>
    <submittedName>
        <fullName evidence="2">DUF3558 domain-containing protein</fullName>
    </submittedName>
</protein>
<keyword evidence="1" id="KW-0732">Signal</keyword>